<organism evidence="1 2">
    <name type="scientific">Paramecium sonneborni</name>
    <dbReference type="NCBI Taxonomy" id="65129"/>
    <lineage>
        <taxon>Eukaryota</taxon>
        <taxon>Sar</taxon>
        <taxon>Alveolata</taxon>
        <taxon>Ciliophora</taxon>
        <taxon>Intramacronucleata</taxon>
        <taxon>Oligohymenophorea</taxon>
        <taxon>Peniculida</taxon>
        <taxon>Parameciidae</taxon>
        <taxon>Paramecium</taxon>
    </lineage>
</organism>
<reference evidence="1" key="1">
    <citation type="submission" date="2021-01" db="EMBL/GenBank/DDBJ databases">
        <authorList>
            <consortium name="Genoscope - CEA"/>
            <person name="William W."/>
        </authorList>
    </citation>
    <scope>NUCLEOTIDE SEQUENCE</scope>
</reference>
<dbReference type="EMBL" id="CAJJDN010000027">
    <property type="protein sequence ID" value="CAD8071117.1"/>
    <property type="molecule type" value="Genomic_DNA"/>
</dbReference>
<dbReference type="Proteomes" id="UP000692954">
    <property type="component" value="Unassembled WGS sequence"/>
</dbReference>
<keyword evidence="2" id="KW-1185">Reference proteome</keyword>
<gene>
    <name evidence="1" type="ORF">PSON_ATCC_30995.1.T0270344</name>
</gene>
<name>A0A8S1LUI3_9CILI</name>
<proteinExistence type="predicted"/>
<dbReference type="AlphaFoldDB" id="A0A8S1LUI3"/>
<protein>
    <submittedName>
        <fullName evidence="1">Uncharacterized protein</fullName>
    </submittedName>
</protein>
<accession>A0A8S1LUI3</accession>
<evidence type="ECO:0000313" key="2">
    <source>
        <dbReference type="Proteomes" id="UP000692954"/>
    </source>
</evidence>
<sequence>MQQNNSPPSTASFVLDKLKHFRKTQMSSVLRSFLSSQPKKQVTTKPFMKLFSSSNCNSPLQRDISLFEHTHDQTLKQLDLTNLHEYEYKITPHSQLHSFSKDVKFIPFISTKGYNQSDKKYNIILFFEENSYLFQDFIRKKDVEKMINLFQKPMLIAQEQNLIELFSQMLFLLAQFFYDCQDYSKATYFLRDCLIMSNLARFPKLKVITLLFMAICAKQFKLFDQSITLIQKALMYSWAYYYHDEEIQCYDAMGLAYFYQGNIERAEYYHQKWSSGFLEESQSYYRVTAMEFIKMFERTLPTKATDFMSSIQGSISVPFQNIASGKSYDEKRLIKYNNCNPIDIIYSTIRGKEFSEFNLIHHEQTLILNKQIKKQVKLPKRILEITEKYKNKDQYSFNHKILENPTYKLTLQQQVDLRTTQQFSVSQVNQNVKKFISSQREPYMKAKQIYIRGNNKQREFMPRFIGRYQRMLIQILK</sequence>
<evidence type="ECO:0000313" key="1">
    <source>
        <dbReference type="EMBL" id="CAD8071117.1"/>
    </source>
</evidence>
<dbReference type="OrthoDB" id="292927at2759"/>
<comment type="caution">
    <text evidence="1">The sequence shown here is derived from an EMBL/GenBank/DDBJ whole genome shotgun (WGS) entry which is preliminary data.</text>
</comment>